<dbReference type="Gene3D" id="1.20.120.160">
    <property type="entry name" value="HPT domain"/>
    <property type="match status" value="1"/>
</dbReference>
<dbReference type="PROSITE" id="PS50894">
    <property type="entry name" value="HPT"/>
    <property type="match status" value="1"/>
</dbReference>
<dbReference type="InterPro" id="IPR008207">
    <property type="entry name" value="Sig_transdc_His_kin_Hpt_dom"/>
</dbReference>
<dbReference type="Pfam" id="PF01627">
    <property type="entry name" value="Hpt"/>
    <property type="match status" value="1"/>
</dbReference>
<sequence>MYDLNYLVSVTENDALLIAQLVDEFIYTMETDVSEMEKAIVQNNFKSIHQLAHRMKGSTSILGAVKLQNIAVQLESMAHKKSGKNYYEQWEKLSEEFTQVVCALRKKYPKVKGVYE</sequence>
<accession>A0A2H9T4B5</accession>
<proteinExistence type="predicted"/>
<evidence type="ECO:0000259" key="1">
    <source>
        <dbReference type="PROSITE" id="PS50894"/>
    </source>
</evidence>
<dbReference type="GO" id="GO:0000160">
    <property type="term" value="P:phosphorelay signal transduction system"/>
    <property type="evidence" value="ECO:0007669"/>
    <property type="project" value="InterPro"/>
</dbReference>
<name>A0A2H9T4B5_9ZZZZ</name>
<dbReference type="CDD" id="cd00088">
    <property type="entry name" value="HPT"/>
    <property type="match status" value="1"/>
</dbReference>
<reference evidence="2" key="1">
    <citation type="journal article" date="2017" name="Appl. Environ. Microbiol.">
        <title>Molecular characterization of an Endozoicomonas-like organism causing infection in king scallop Pecten maximus L.</title>
        <authorList>
            <person name="Cano I."/>
            <person name="van Aerle R."/>
            <person name="Ross S."/>
            <person name="Verner-Jeffreys D.W."/>
            <person name="Paley R.K."/>
            <person name="Rimmer G."/>
            <person name="Ryder D."/>
            <person name="Hooper P."/>
            <person name="Stone D."/>
            <person name="Feist S.W."/>
        </authorList>
    </citation>
    <scope>NUCLEOTIDE SEQUENCE</scope>
</reference>
<dbReference type="EMBL" id="NSIT01000278">
    <property type="protein sequence ID" value="PJE78054.1"/>
    <property type="molecule type" value="Genomic_DNA"/>
</dbReference>
<gene>
    <name evidence="2" type="ORF">CI610_03013</name>
</gene>
<dbReference type="AlphaFoldDB" id="A0A2H9T4B5"/>
<evidence type="ECO:0000313" key="2">
    <source>
        <dbReference type="EMBL" id="PJE78054.1"/>
    </source>
</evidence>
<feature type="domain" description="HPt" evidence="1">
    <location>
        <begin position="14"/>
        <end position="111"/>
    </location>
</feature>
<comment type="caution">
    <text evidence="2">The sequence shown here is derived from an EMBL/GenBank/DDBJ whole genome shotgun (WGS) entry which is preliminary data.</text>
</comment>
<dbReference type="SUPFAM" id="SSF47226">
    <property type="entry name" value="Histidine-containing phosphotransfer domain, HPT domain"/>
    <property type="match status" value="1"/>
</dbReference>
<protein>
    <recommendedName>
        <fullName evidence="1">HPt domain-containing protein</fullName>
    </recommendedName>
</protein>
<dbReference type="SMART" id="SM00073">
    <property type="entry name" value="HPT"/>
    <property type="match status" value="1"/>
</dbReference>
<organism evidence="2">
    <name type="scientific">invertebrate metagenome</name>
    <dbReference type="NCBI Taxonomy" id="1711999"/>
    <lineage>
        <taxon>unclassified sequences</taxon>
        <taxon>metagenomes</taxon>
        <taxon>organismal metagenomes</taxon>
    </lineage>
</organism>
<dbReference type="InterPro" id="IPR036641">
    <property type="entry name" value="HPT_dom_sf"/>
</dbReference>